<organism evidence="1 2">
    <name type="scientific">Fuerstiella marisgermanici</name>
    <dbReference type="NCBI Taxonomy" id="1891926"/>
    <lineage>
        <taxon>Bacteria</taxon>
        <taxon>Pseudomonadati</taxon>
        <taxon>Planctomycetota</taxon>
        <taxon>Planctomycetia</taxon>
        <taxon>Planctomycetales</taxon>
        <taxon>Planctomycetaceae</taxon>
        <taxon>Fuerstiella</taxon>
    </lineage>
</organism>
<gene>
    <name evidence="1" type="ORF">Fuma_04170</name>
</gene>
<proteinExistence type="predicted"/>
<dbReference type="STRING" id="1891926.Fuma_04170"/>
<sequence length="58" mass="6396">MTGHVHLSMSQAERIVNLLQKGKAKLSTSNSVAEVMWEPGVVDLVDVIKAGYRLLFRA</sequence>
<name>A0A1P8WKG3_9PLAN</name>
<dbReference type="KEGG" id="fmr:Fuma_04170"/>
<dbReference type="EMBL" id="CP017641">
    <property type="protein sequence ID" value="APZ94538.1"/>
    <property type="molecule type" value="Genomic_DNA"/>
</dbReference>
<dbReference type="Proteomes" id="UP000187735">
    <property type="component" value="Chromosome"/>
</dbReference>
<keyword evidence="2" id="KW-1185">Reference proteome</keyword>
<evidence type="ECO:0000313" key="1">
    <source>
        <dbReference type="EMBL" id="APZ94538.1"/>
    </source>
</evidence>
<evidence type="ECO:0000313" key="2">
    <source>
        <dbReference type="Proteomes" id="UP000187735"/>
    </source>
</evidence>
<accession>A0A1P8WKG3</accession>
<reference evidence="1 2" key="1">
    <citation type="journal article" date="2016" name="Front. Microbiol.">
        <title>Fuerstia marisgermanicae gen. nov., sp. nov., an Unusual Member of the Phylum Planctomycetes from the German Wadden Sea.</title>
        <authorList>
            <person name="Kohn T."/>
            <person name="Heuer A."/>
            <person name="Jogler M."/>
            <person name="Vollmers J."/>
            <person name="Boedeker C."/>
            <person name="Bunk B."/>
            <person name="Rast P."/>
            <person name="Borchert D."/>
            <person name="Glockner I."/>
            <person name="Freese H.M."/>
            <person name="Klenk H.P."/>
            <person name="Overmann J."/>
            <person name="Kaster A.K."/>
            <person name="Rohde M."/>
            <person name="Wiegand S."/>
            <person name="Jogler C."/>
        </authorList>
    </citation>
    <scope>NUCLEOTIDE SEQUENCE [LARGE SCALE GENOMIC DNA]</scope>
    <source>
        <strain evidence="1 2">NH11</strain>
    </source>
</reference>
<protein>
    <submittedName>
        <fullName evidence="1">Uncharacterized protein</fullName>
    </submittedName>
</protein>
<dbReference type="AlphaFoldDB" id="A0A1P8WKG3"/>